<keyword evidence="9" id="KW-1185">Reference proteome</keyword>
<comment type="caution">
    <text evidence="8">The sequence shown here is derived from an EMBL/GenBank/DDBJ whole genome shotgun (WGS) entry which is preliminary data.</text>
</comment>
<evidence type="ECO:0000256" key="4">
    <source>
        <dbReference type="ARBA" id="ARBA00023163"/>
    </source>
</evidence>
<evidence type="ECO:0000313" key="9">
    <source>
        <dbReference type="Proteomes" id="UP001634393"/>
    </source>
</evidence>
<reference evidence="8 9" key="1">
    <citation type="submission" date="2024-12" db="EMBL/GenBank/DDBJ databases">
        <title>The unique morphological basis and parallel evolutionary history of personate flowers in Penstemon.</title>
        <authorList>
            <person name="Depatie T.H."/>
            <person name="Wessinger C.A."/>
        </authorList>
    </citation>
    <scope>NUCLEOTIDE SEQUENCE [LARGE SCALE GENOMIC DNA]</scope>
    <source>
        <strain evidence="8">WTNN_2</strain>
        <tissue evidence="8">Leaf</tissue>
    </source>
</reference>
<sequence length="336" mass="37490">MSEEFTQFYYHQHTFHHDGDHRRNNTGATTFPYSGSHSSNFDAPSVHNNINQMINDDPSYLSFSEILHGSSSDHNNVLSGAFGLSSNSSLIVKEEKKLIAGGGEINIPATPNSSISSSSTEAGPTGDEHSSKGPTKKDSRMKETAEDEEDNTKKEGKVGKKKGEKKQREPRFAFMTKSEVDHLEDGYRWRKYGQKAVKNSPYPRSYYRCTTQKCPVKKRVERSFQDPSIVITTYEGQHNHHVPSTLRGNVAGMFAPSLLTSSLLPEGQSNFVPQELLLQMPHLYSYGGGGGGGASNVYHQQTLLNNSQQQQQFHHQFPDYGLLQDIIPPVFPKQEP</sequence>
<feature type="domain" description="WRKY" evidence="7">
    <location>
        <begin position="178"/>
        <end position="243"/>
    </location>
</feature>
<dbReference type="GO" id="GO:0005634">
    <property type="term" value="C:nucleus"/>
    <property type="evidence" value="ECO:0007669"/>
    <property type="project" value="UniProtKB-SubCell"/>
</dbReference>
<dbReference type="SMART" id="SM00774">
    <property type="entry name" value="WRKY"/>
    <property type="match status" value="1"/>
</dbReference>
<feature type="compositionally biased region" description="Basic and acidic residues" evidence="6">
    <location>
        <begin position="126"/>
        <end position="144"/>
    </location>
</feature>
<organism evidence="8 9">
    <name type="scientific">Penstemon smallii</name>
    <dbReference type="NCBI Taxonomy" id="265156"/>
    <lineage>
        <taxon>Eukaryota</taxon>
        <taxon>Viridiplantae</taxon>
        <taxon>Streptophyta</taxon>
        <taxon>Embryophyta</taxon>
        <taxon>Tracheophyta</taxon>
        <taxon>Spermatophyta</taxon>
        <taxon>Magnoliopsida</taxon>
        <taxon>eudicotyledons</taxon>
        <taxon>Gunneridae</taxon>
        <taxon>Pentapetalae</taxon>
        <taxon>asterids</taxon>
        <taxon>lamiids</taxon>
        <taxon>Lamiales</taxon>
        <taxon>Plantaginaceae</taxon>
        <taxon>Cheloneae</taxon>
        <taxon>Penstemon</taxon>
    </lineage>
</organism>
<proteinExistence type="predicted"/>
<feature type="region of interest" description="Disordered" evidence="6">
    <location>
        <begin position="103"/>
        <end position="172"/>
    </location>
</feature>
<evidence type="ECO:0000256" key="6">
    <source>
        <dbReference type="SAM" id="MobiDB-lite"/>
    </source>
</evidence>
<dbReference type="Proteomes" id="UP001634393">
    <property type="component" value="Unassembled WGS sequence"/>
</dbReference>
<comment type="subcellular location">
    <subcellularLocation>
        <location evidence="1">Nucleus</location>
    </subcellularLocation>
</comment>
<keyword evidence="2" id="KW-0805">Transcription regulation</keyword>
<dbReference type="GO" id="GO:0003677">
    <property type="term" value="F:DNA binding"/>
    <property type="evidence" value="ECO:0007669"/>
    <property type="project" value="UniProtKB-KW"/>
</dbReference>
<name>A0ABD3T9G5_9LAMI</name>
<dbReference type="Gene3D" id="2.20.25.80">
    <property type="entry name" value="WRKY domain"/>
    <property type="match status" value="1"/>
</dbReference>
<dbReference type="FunFam" id="2.20.25.80:FF:000003">
    <property type="entry name" value="WRKY transcription factor 57"/>
    <property type="match status" value="1"/>
</dbReference>
<evidence type="ECO:0000256" key="3">
    <source>
        <dbReference type="ARBA" id="ARBA00023125"/>
    </source>
</evidence>
<evidence type="ECO:0000256" key="2">
    <source>
        <dbReference type="ARBA" id="ARBA00023015"/>
    </source>
</evidence>
<accession>A0ABD3T9G5</accession>
<dbReference type="InterPro" id="IPR044810">
    <property type="entry name" value="WRKY_plant"/>
</dbReference>
<keyword evidence="4" id="KW-0804">Transcription</keyword>
<evidence type="ECO:0000313" key="8">
    <source>
        <dbReference type="EMBL" id="KAL3833604.1"/>
    </source>
</evidence>
<dbReference type="PANTHER" id="PTHR31221:SF334">
    <property type="entry name" value="WRKY TRANSCRIPTION FACTOR 57-RELATED"/>
    <property type="match status" value="1"/>
</dbReference>
<dbReference type="AlphaFoldDB" id="A0ABD3T9G5"/>
<dbReference type="SUPFAM" id="SSF118290">
    <property type="entry name" value="WRKY DNA-binding domain"/>
    <property type="match status" value="1"/>
</dbReference>
<dbReference type="PROSITE" id="PS50811">
    <property type="entry name" value="WRKY"/>
    <property type="match status" value="1"/>
</dbReference>
<gene>
    <name evidence="8" type="ORF">ACJIZ3_008340</name>
</gene>
<evidence type="ECO:0000256" key="1">
    <source>
        <dbReference type="ARBA" id="ARBA00004123"/>
    </source>
</evidence>
<evidence type="ECO:0000256" key="5">
    <source>
        <dbReference type="ARBA" id="ARBA00023242"/>
    </source>
</evidence>
<evidence type="ECO:0000259" key="7">
    <source>
        <dbReference type="PROSITE" id="PS50811"/>
    </source>
</evidence>
<dbReference type="PANTHER" id="PTHR31221">
    <property type="entry name" value="WRKY TRANSCRIPTION FACTOR PROTEIN 1-RELATED"/>
    <property type="match status" value="1"/>
</dbReference>
<dbReference type="EMBL" id="JBJXBP010000004">
    <property type="protein sequence ID" value="KAL3833604.1"/>
    <property type="molecule type" value="Genomic_DNA"/>
</dbReference>
<dbReference type="InterPro" id="IPR003657">
    <property type="entry name" value="WRKY_dom"/>
</dbReference>
<protein>
    <recommendedName>
        <fullName evidence="7">WRKY domain-containing protein</fullName>
    </recommendedName>
</protein>
<dbReference type="Pfam" id="PF03106">
    <property type="entry name" value="WRKY"/>
    <property type="match status" value="1"/>
</dbReference>
<keyword evidence="3" id="KW-0238">DNA-binding</keyword>
<keyword evidence="5" id="KW-0539">Nucleus</keyword>
<dbReference type="InterPro" id="IPR036576">
    <property type="entry name" value="WRKY_dom_sf"/>
</dbReference>